<dbReference type="PANTHER" id="PTHR12835:SF5">
    <property type="entry name" value="BIOTIN--PROTEIN LIGASE"/>
    <property type="match status" value="1"/>
</dbReference>
<gene>
    <name evidence="5" type="ORF">GCM10023167_22080</name>
</gene>
<evidence type="ECO:0000313" key="6">
    <source>
        <dbReference type="Proteomes" id="UP001500642"/>
    </source>
</evidence>
<dbReference type="Proteomes" id="UP001500642">
    <property type="component" value="Unassembled WGS sequence"/>
</dbReference>
<accession>A0ABP8JMR7</accession>
<dbReference type="InterPro" id="IPR045864">
    <property type="entry name" value="aa-tRNA-synth_II/BPL/LPL"/>
</dbReference>
<reference evidence="6" key="1">
    <citation type="journal article" date="2019" name="Int. J. Syst. Evol. Microbiol.">
        <title>The Global Catalogue of Microorganisms (GCM) 10K type strain sequencing project: providing services to taxonomists for standard genome sequencing and annotation.</title>
        <authorList>
            <consortium name="The Broad Institute Genomics Platform"/>
            <consortium name="The Broad Institute Genome Sequencing Center for Infectious Disease"/>
            <person name="Wu L."/>
            <person name="Ma J."/>
        </authorList>
    </citation>
    <scope>NUCLEOTIDE SEQUENCE [LARGE SCALE GENOMIC DNA]</scope>
    <source>
        <strain evidence="6">JCM 17808</strain>
    </source>
</reference>
<dbReference type="Gene3D" id="2.30.30.100">
    <property type="match status" value="1"/>
</dbReference>
<dbReference type="RefSeq" id="WP_345032112.1">
    <property type="nucleotide sequence ID" value="NZ_BAABGL010000017.1"/>
</dbReference>
<sequence length="275" mass="28434">MHTEPSRRPFDLPRFQELSERSRTPVAHLEWPAELGSTNDALAERLTADPDSWPDFSVLGTDFQSAGRGRLGRVWTVPPGACLTFSLPVRVPAAFPIEMIGWLPVVTGWCVAEALGAAGAGAGVKWPNDVLVDGRKICGILTRAHPAVGGTIVIIGIGINVSLTAAELPVPTATSLLLAGGSTDREALLAGVLERLRPAVAEVLAAGEGAGASASAAGVREAMVTLGADVRVELPGDEHFTGRAVALDDTGALVVDVGGARRRVSAGDVVHARAL</sequence>
<dbReference type="GO" id="GO:0016874">
    <property type="term" value="F:ligase activity"/>
    <property type="evidence" value="ECO:0007669"/>
    <property type="project" value="UniProtKB-KW"/>
</dbReference>
<dbReference type="Pfam" id="PF03099">
    <property type="entry name" value="BPL_LplA_LipB"/>
    <property type="match status" value="1"/>
</dbReference>
<dbReference type="Pfam" id="PF02237">
    <property type="entry name" value="BPL_C"/>
    <property type="match status" value="1"/>
</dbReference>
<dbReference type="InterPro" id="IPR004143">
    <property type="entry name" value="BPL_LPL_catalytic"/>
</dbReference>
<dbReference type="PROSITE" id="PS51733">
    <property type="entry name" value="BPL_LPL_CATALYTIC"/>
    <property type="match status" value="1"/>
</dbReference>
<dbReference type="Gene3D" id="3.30.930.10">
    <property type="entry name" value="Bira Bifunctional Protein, Domain 2"/>
    <property type="match status" value="1"/>
</dbReference>
<keyword evidence="6" id="KW-1185">Reference proteome</keyword>
<dbReference type="NCBIfam" id="TIGR00121">
    <property type="entry name" value="birA_ligase"/>
    <property type="match status" value="1"/>
</dbReference>
<evidence type="ECO:0000256" key="3">
    <source>
        <dbReference type="ARBA" id="ARBA00024227"/>
    </source>
</evidence>
<name>A0ABP8JMR7_9MICO</name>
<evidence type="ECO:0000259" key="4">
    <source>
        <dbReference type="PROSITE" id="PS51733"/>
    </source>
</evidence>
<dbReference type="EC" id="6.3.4.15" evidence="3"/>
<dbReference type="EMBL" id="BAABGL010000017">
    <property type="protein sequence ID" value="GAA4393235.1"/>
    <property type="molecule type" value="Genomic_DNA"/>
</dbReference>
<comment type="caution">
    <text evidence="5">The sequence shown here is derived from an EMBL/GenBank/DDBJ whole genome shotgun (WGS) entry which is preliminary data.</text>
</comment>
<dbReference type="CDD" id="cd16442">
    <property type="entry name" value="BPL"/>
    <property type="match status" value="1"/>
</dbReference>
<dbReference type="SUPFAM" id="SSF55681">
    <property type="entry name" value="Class II aaRS and biotin synthetases"/>
    <property type="match status" value="1"/>
</dbReference>
<feature type="domain" description="BPL/LPL catalytic" evidence="4">
    <location>
        <begin position="20"/>
        <end position="208"/>
    </location>
</feature>
<protein>
    <recommendedName>
        <fullName evidence="3">biotin--[biotin carboxyl-carrier protein] ligase</fullName>
        <ecNumber evidence="3">6.3.4.15</ecNumber>
    </recommendedName>
</protein>
<dbReference type="PANTHER" id="PTHR12835">
    <property type="entry name" value="BIOTIN PROTEIN LIGASE"/>
    <property type="match status" value="1"/>
</dbReference>
<keyword evidence="1 5" id="KW-0436">Ligase</keyword>
<proteinExistence type="predicted"/>
<evidence type="ECO:0000256" key="1">
    <source>
        <dbReference type="ARBA" id="ARBA00022598"/>
    </source>
</evidence>
<dbReference type="InterPro" id="IPR003142">
    <property type="entry name" value="BPL_C"/>
</dbReference>
<evidence type="ECO:0000313" key="5">
    <source>
        <dbReference type="EMBL" id="GAA4393235.1"/>
    </source>
</evidence>
<keyword evidence="2" id="KW-0092">Biotin</keyword>
<evidence type="ECO:0000256" key="2">
    <source>
        <dbReference type="ARBA" id="ARBA00023267"/>
    </source>
</evidence>
<organism evidence="5 6">
    <name type="scientific">Brevibacterium pityocampae</name>
    <dbReference type="NCBI Taxonomy" id="506594"/>
    <lineage>
        <taxon>Bacteria</taxon>
        <taxon>Bacillati</taxon>
        <taxon>Actinomycetota</taxon>
        <taxon>Actinomycetes</taxon>
        <taxon>Micrococcales</taxon>
        <taxon>Brevibacteriaceae</taxon>
        <taxon>Brevibacterium</taxon>
    </lineage>
</organism>
<dbReference type="InterPro" id="IPR004408">
    <property type="entry name" value="Biotin_CoA_COase_ligase"/>
</dbReference>